<dbReference type="EMBL" id="VVIM01000001">
    <property type="protein sequence ID" value="KAB0803241.1"/>
    <property type="molecule type" value="Genomic_DNA"/>
</dbReference>
<keyword evidence="3" id="KW-0862">Zinc</keyword>
<dbReference type="PANTHER" id="PTHR47160">
    <property type="entry name" value="PUTATIVE-RELATED"/>
    <property type="match status" value="1"/>
</dbReference>
<organism evidence="6 7">
    <name type="scientific">Photinus pyralis</name>
    <name type="common">Common eastern firefly</name>
    <name type="synonym">Lampyris pyralis</name>
    <dbReference type="NCBI Taxonomy" id="7054"/>
    <lineage>
        <taxon>Eukaryota</taxon>
        <taxon>Metazoa</taxon>
        <taxon>Ecdysozoa</taxon>
        <taxon>Arthropoda</taxon>
        <taxon>Hexapoda</taxon>
        <taxon>Insecta</taxon>
        <taxon>Pterygota</taxon>
        <taxon>Neoptera</taxon>
        <taxon>Endopterygota</taxon>
        <taxon>Coleoptera</taxon>
        <taxon>Polyphaga</taxon>
        <taxon>Elateriformia</taxon>
        <taxon>Elateroidea</taxon>
        <taxon>Lampyridae</taxon>
        <taxon>Lampyrinae</taxon>
        <taxon>Photinus</taxon>
    </lineage>
</organism>
<dbReference type="InterPro" id="IPR007588">
    <property type="entry name" value="Znf_FLYWCH"/>
</dbReference>
<name>A0A5N4B0W1_PHOPY</name>
<dbReference type="Proteomes" id="UP000327044">
    <property type="component" value="Unassembled WGS sequence"/>
</dbReference>
<evidence type="ECO:0000313" key="7">
    <source>
        <dbReference type="Proteomes" id="UP000327044"/>
    </source>
</evidence>
<dbReference type="GO" id="GO:0008270">
    <property type="term" value="F:zinc ion binding"/>
    <property type="evidence" value="ECO:0007669"/>
    <property type="project" value="UniProtKB-KW"/>
</dbReference>
<dbReference type="InParanoid" id="A0A5N4B0W1"/>
<proteinExistence type="predicted"/>
<sequence>MEVITSNKGGQKLCFGGYMYVVHKRCANNIRWRCNKYTSLKCRAILVTSLDNEDPDLRAEHNHPNNAEEINAVKCIQGMKVRARDTLAKPIQIYAEAVQQLPNSTRAVLPTEDAIKRTLRNHKGAKFPDPQSLQELLIEGDWRTTGEPNNERFLLHDNGPNSDERVIIFATDGCLVHLANSTAWFVDGNFSLAPNLFLQLYVVRVKIQGLFVTCAYSLLQRKTQTSYEIMLRALVSSCEERNLFPDPLSINMDFERAAIQAFQAVFGDHITIRGCFYHLCQSTQRKLQELGLQRRYREDEDFSNFCGMLDGLAFLPLEDVARGMEFLRQNIPEGAEDLVEYFDATYVSGTNRRVGNVNDDNVRIRNVPPVFPPPCWNVHNTTLQDDERTNNHTEGWNHRFSTLVGQNHPTVWVLIQKMRQELSTDETKVQQRQIGRQMPKKKKPAYVVMQARLKLLCEEYRDGVRNLVDFLNAVSHNIRF</sequence>
<accession>A0A5N4B0W1</accession>
<keyword evidence="7" id="KW-1185">Reference proteome</keyword>
<dbReference type="AlphaFoldDB" id="A0A5N4B0W1"/>
<evidence type="ECO:0000313" key="6">
    <source>
        <dbReference type="EMBL" id="KAB0803241.1"/>
    </source>
</evidence>
<reference evidence="6 7" key="1">
    <citation type="journal article" date="2018" name="Elife">
        <title>Firefly genomes illuminate parallel origins of bioluminescence in beetles.</title>
        <authorList>
            <person name="Fallon T.R."/>
            <person name="Lower S.E."/>
            <person name="Chang C.H."/>
            <person name="Bessho-Uehara M."/>
            <person name="Martin G.J."/>
            <person name="Bewick A.J."/>
            <person name="Behringer M."/>
            <person name="Debat H.J."/>
            <person name="Wong I."/>
            <person name="Day J.C."/>
            <person name="Suvorov A."/>
            <person name="Silva C.J."/>
            <person name="Stanger-Hall K.F."/>
            <person name="Hall D.W."/>
            <person name="Schmitz R.J."/>
            <person name="Nelson D.R."/>
            <person name="Lewis S.M."/>
            <person name="Shigenobu S."/>
            <person name="Bybee S.M."/>
            <person name="Larracuente A.M."/>
            <person name="Oba Y."/>
            <person name="Weng J.K."/>
        </authorList>
    </citation>
    <scope>NUCLEOTIDE SEQUENCE [LARGE SCALE GENOMIC DNA]</scope>
    <source>
        <strain evidence="6">1611_PpyrPB1</strain>
        <tissue evidence="6">Whole body</tissue>
    </source>
</reference>
<dbReference type="Gene3D" id="2.20.25.240">
    <property type="match status" value="1"/>
</dbReference>
<comment type="caution">
    <text evidence="6">The sequence shown here is derived from an EMBL/GenBank/DDBJ whole genome shotgun (WGS) entry which is preliminary data.</text>
</comment>
<protein>
    <recommendedName>
        <fullName evidence="8">FLYWCH-type domain-containing protein</fullName>
    </recommendedName>
</protein>
<dbReference type="PANTHER" id="PTHR47160:SF10">
    <property type="entry name" value="MULE TRANSPOSASE DOMAIN-CONTAINING PROTEIN"/>
    <property type="match status" value="1"/>
</dbReference>
<dbReference type="Pfam" id="PF10551">
    <property type="entry name" value="MULE"/>
    <property type="match status" value="1"/>
</dbReference>
<evidence type="ECO:0000256" key="1">
    <source>
        <dbReference type="ARBA" id="ARBA00022723"/>
    </source>
</evidence>
<evidence type="ECO:0000259" key="5">
    <source>
        <dbReference type="Pfam" id="PF10551"/>
    </source>
</evidence>
<feature type="domain" description="FLYWCH-type" evidence="4">
    <location>
        <begin position="4"/>
        <end position="63"/>
    </location>
</feature>
<evidence type="ECO:0000259" key="4">
    <source>
        <dbReference type="Pfam" id="PF04500"/>
    </source>
</evidence>
<keyword evidence="1" id="KW-0479">Metal-binding</keyword>
<evidence type="ECO:0008006" key="8">
    <source>
        <dbReference type="Google" id="ProtNLM"/>
    </source>
</evidence>
<gene>
    <name evidence="6" type="ORF">PPYR_00211</name>
</gene>
<evidence type="ECO:0000256" key="3">
    <source>
        <dbReference type="ARBA" id="ARBA00022833"/>
    </source>
</evidence>
<dbReference type="OrthoDB" id="6682418at2759"/>
<keyword evidence="2" id="KW-0863">Zinc-finger</keyword>
<evidence type="ECO:0000256" key="2">
    <source>
        <dbReference type="ARBA" id="ARBA00022771"/>
    </source>
</evidence>
<dbReference type="InterPro" id="IPR018289">
    <property type="entry name" value="MULE_transposase_dom"/>
</dbReference>
<feature type="domain" description="MULE transposase" evidence="5">
    <location>
        <begin position="186"/>
        <end position="281"/>
    </location>
</feature>
<dbReference type="Pfam" id="PF04500">
    <property type="entry name" value="FLYWCH"/>
    <property type="match status" value="1"/>
</dbReference>